<dbReference type="PANTHER" id="PTHR48104:SF30">
    <property type="entry name" value="METACASPASE-1"/>
    <property type="match status" value="1"/>
</dbReference>
<accession>A0ABR3AYS0</accession>
<evidence type="ECO:0000313" key="5">
    <source>
        <dbReference type="Proteomes" id="UP001448207"/>
    </source>
</evidence>
<dbReference type="EMBL" id="JBCLYO010000011">
    <property type="protein sequence ID" value="KAL0085010.1"/>
    <property type="molecule type" value="Genomic_DNA"/>
</dbReference>
<feature type="compositionally biased region" description="Gly residues" evidence="2">
    <location>
        <begin position="114"/>
        <end position="124"/>
    </location>
</feature>
<evidence type="ECO:0000256" key="1">
    <source>
        <dbReference type="ARBA" id="ARBA00009005"/>
    </source>
</evidence>
<name>A0ABR3AYS0_PHYBL</name>
<evidence type="ECO:0000256" key="2">
    <source>
        <dbReference type="SAM" id="MobiDB-lite"/>
    </source>
</evidence>
<feature type="compositionally biased region" description="Acidic residues" evidence="2">
    <location>
        <begin position="73"/>
        <end position="113"/>
    </location>
</feature>
<sequence length="542" mass="60664">MQIEATYSPTDLNRQQLKKSMHSKANYCEPLIKNINEMTGYGLIDITNFYPSVHYGTKGALPIFEIKSKEEMQMDDEDDEDEDDDDEDEEDEGEEGDEGDEGDEGEEEDEDEGGGFGFSWFGGGDKGDEEEDEEDGEGGEDGEGEAEAEEEEEEEEGAEEDGAAKKKKATRRARKRDAKGTSTLKTTEEVKEKLTSKATKGDKEKPASKADKNTKEEPASKANEEAKEKPASKPTKKASPDYKLSNCQVNKRALLVGINYYGYENELYDSIKNALNMQSLLINTYGFNERDITLLRDDSKNPDFMPTHNNIRRCMAKLCQNSLKDESLFFYFSGYGGNQEDLDGDELDGKDEFICPCDTEKKGPIIDDDMYDLMVKPLCAGARLTAVFDCSNSGTALDLSYIYSSDGQIKENSSMKEEEKNVFRMLAHRRTAIKLFSSFMGIEKSSTKTNVKTALNLRSTKSPADVVMFSGYSRHNASVDDDVSEKAIGALSNGFINALKQNPKQTYKELLQSVQHNMPHQYKQSPLVSSNHPIDFNQVFFC</sequence>
<comment type="caution">
    <text evidence="4">The sequence shown here is derived from an EMBL/GenBank/DDBJ whole genome shotgun (WGS) entry which is preliminary data.</text>
</comment>
<feature type="domain" description="Peptidase C14 caspase" evidence="3">
    <location>
        <begin position="251"/>
        <end position="532"/>
    </location>
</feature>
<dbReference type="Pfam" id="PF00656">
    <property type="entry name" value="Peptidase_C14"/>
    <property type="match status" value="1"/>
</dbReference>
<protein>
    <submittedName>
        <fullName evidence="4">Caspase domain-containing protein</fullName>
    </submittedName>
</protein>
<dbReference type="Gene3D" id="3.40.50.12660">
    <property type="match status" value="1"/>
</dbReference>
<dbReference type="InterPro" id="IPR050452">
    <property type="entry name" value="Metacaspase"/>
</dbReference>
<reference evidence="4 5" key="1">
    <citation type="submission" date="2024-04" db="EMBL/GenBank/DDBJ databases">
        <title>Symmetric and asymmetric DNA N6-adenine methylation regulates different biological responses in Mucorales.</title>
        <authorList>
            <consortium name="Lawrence Berkeley National Laboratory"/>
            <person name="Lax C."/>
            <person name="Mondo S.J."/>
            <person name="Osorio-Concepcion M."/>
            <person name="Muszewska A."/>
            <person name="Corrochano-Luque M."/>
            <person name="Gutierrez G."/>
            <person name="Riley R."/>
            <person name="Lipzen A."/>
            <person name="Guo J."/>
            <person name="Hundley H."/>
            <person name="Amirebrahimi M."/>
            <person name="Ng V."/>
            <person name="Lorenzo-Gutierrez D."/>
            <person name="Binder U."/>
            <person name="Yang J."/>
            <person name="Song Y."/>
            <person name="Canovas D."/>
            <person name="Navarro E."/>
            <person name="Freitag M."/>
            <person name="Gabaldon T."/>
            <person name="Grigoriev I.V."/>
            <person name="Corrochano L.M."/>
            <person name="Nicolas F.E."/>
            <person name="Garre V."/>
        </authorList>
    </citation>
    <scope>NUCLEOTIDE SEQUENCE [LARGE SCALE GENOMIC DNA]</scope>
    <source>
        <strain evidence="4 5">L51</strain>
    </source>
</reference>
<proteinExistence type="inferred from homology"/>
<evidence type="ECO:0000259" key="3">
    <source>
        <dbReference type="Pfam" id="PF00656"/>
    </source>
</evidence>
<feature type="compositionally biased region" description="Basic and acidic residues" evidence="2">
    <location>
        <begin position="186"/>
        <end position="231"/>
    </location>
</feature>
<dbReference type="Proteomes" id="UP001448207">
    <property type="component" value="Unassembled WGS sequence"/>
</dbReference>
<gene>
    <name evidence="4" type="ORF">J3Q64DRAFT_1745134</name>
</gene>
<keyword evidence="5" id="KW-1185">Reference proteome</keyword>
<feature type="compositionally biased region" description="Acidic residues" evidence="2">
    <location>
        <begin position="127"/>
        <end position="161"/>
    </location>
</feature>
<comment type="similarity">
    <text evidence="1">Belongs to the peptidase C14B family.</text>
</comment>
<dbReference type="InterPro" id="IPR011600">
    <property type="entry name" value="Pept_C14_caspase"/>
</dbReference>
<feature type="compositionally biased region" description="Basic residues" evidence="2">
    <location>
        <begin position="165"/>
        <end position="177"/>
    </location>
</feature>
<evidence type="ECO:0000313" key="4">
    <source>
        <dbReference type="EMBL" id="KAL0085010.1"/>
    </source>
</evidence>
<dbReference type="PANTHER" id="PTHR48104">
    <property type="entry name" value="METACASPASE-4"/>
    <property type="match status" value="1"/>
</dbReference>
<feature type="region of interest" description="Disordered" evidence="2">
    <location>
        <begin position="67"/>
        <end position="242"/>
    </location>
</feature>
<organism evidence="4 5">
    <name type="scientific">Phycomyces blakesleeanus</name>
    <dbReference type="NCBI Taxonomy" id="4837"/>
    <lineage>
        <taxon>Eukaryota</taxon>
        <taxon>Fungi</taxon>
        <taxon>Fungi incertae sedis</taxon>
        <taxon>Mucoromycota</taxon>
        <taxon>Mucoromycotina</taxon>
        <taxon>Mucoromycetes</taxon>
        <taxon>Mucorales</taxon>
        <taxon>Phycomycetaceae</taxon>
        <taxon>Phycomyces</taxon>
    </lineage>
</organism>